<dbReference type="AlphaFoldDB" id="A0A6L7FWU3"/>
<keyword evidence="1" id="KW-0472">Membrane</keyword>
<evidence type="ECO:0000313" key="3">
    <source>
        <dbReference type="Proteomes" id="UP000477911"/>
    </source>
</evidence>
<feature type="transmembrane region" description="Helical" evidence="1">
    <location>
        <begin position="28"/>
        <end position="50"/>
    </location>
</feature>
<reference evidence="2 3" key="1">
    <citation type="submission" date="2019-12" db="EMBL/GenBank/DDBJ databases">
        <authorList>
            <person name="Li M."/>
        </authorList>
    </citation>
    <scope>NUCLEOTIDE SEQUENCE [LARGE SCALE GENOMIC DNA]</scope>
    <source>
        <strain evidence="2 3">GBMRC 2024</strain>
    </source>
</reference>
<sequence>MKGYLSVRESCPVCRQELHHHRADDGPAYLTILVVGHLSAPLLGLVWMTWQPDPMMLFTGFAIFAVALSLYMLPRVKGGLIAFQWARRLHGFAAAPEPDTDRPGPEGPDTE</sequence>
<evidence type="ECO:0000313" key="2">
    <source>
        <dbReference type="EMBL" id="MXN16235.1"/>
    </source>
</evidence>
<keyword evidence="3" id="KW-1185">Reference proteome</keyword>
<evidence type="ECO:0000256" key="1">
    <source>
        <dbReference type="SAM" id="Phobius"/>
    </source>
</evidence>
<name>A0A6L7FWU3_9RHOB</name>
<keyword evidence="1" id="KW-1133">Transmembrane helix</keyword>
<dbReference type="Proteomes" id="UP000477911">
    <property type="component" value="Unassembled WGS sequence"/>
</dbReference>
<gene>
    <name evidence="2" type="ORF">GR170_00175</name>
</gene>
<proteinExistence type="predicted"/>
<comment type="caution">
    <text evidence="2">The sequence shown here is derived from an EMBL/GenBank/DDBJ whole genome shotgun (WGS) entry which is preliminary data.</text>
</comment>
<accession>A0A6L7FWU3</accession>
<dbReference type="EMBL" id="WUMU01000001">
    <property type="protein sequence ID" value="MXN16235.1"/>
    <property type="molecule type" value="Genomic_DNA"/>
</dbReference>
<dbReference type="InterPro" id="IPR009325">
    <property type="entry name" value="DUF983"/>
</dbReference>
<dbReference type="Pfam" id="PF06170">
    <property type="entry name" value="DUF983"/>
    <property type="match status" value="1"/>
</dbReference>
<keyword evidence="1" id="KW-0812">Transmembrane</keyword>
<organism evidence="2 3">
    <name type="scientific">Pseudooceanicola albus</name>
    <dbReference type="NCBI Taxonomy" id="2692189"/>
    <lineage>
        <taxon>Bacteria</taxon>
        <taxon>Pseudomonadati</taxon>
        <taxon>Pseudomonadota</taxon>
        <taxon>Alphaproteobacteria</taxon>
        <taxon>Rhodobacterales</taxon>
        <taxon>Paracoccaceae</taxon>
        <taxon>Pseudooceanicola</taxon>
    </lineage>
</organism>
<feature type="transmembrane region" description="Helical" evidence="1">
    <location>
        <begin position="56"/>
        <end position="73"/>
    </location>
</feature>
<protein>
    <submittedName>
        <fullName evidence="2">DUF983 domain-containing protein</fullName>
    </submittedName>
</protein>